<evidence type="ECO:0000313" key="1">
    <source>
        <dbReference type="EMBL" id="MCG0066313.1"/>
    </source>
</evidence>
<accession>A0ABS9JL85</accession>
<comment type="caution">
    <text evidence="1">The sequence shown here is derived from an EMBL/GenBank/DDBJ whole genome shotgun (WGS) entry which is preliminary data.</text>
</comment>
<dbReference type="EMBL" id="JAKKZF010000103">
    <property type="protein sequence ID" value="MCG0066313.1"/>
    <property type="molecule type" value="Genomic_DNA"/>
</dbReference>
<dbReference type="Proteomes" id="UP001299012">
    <property type="component" value="Unassembled WGS sequence"/>
</dbReference>
<organism evidence="1 2">
    <name type="scientific">Streptomyces tricolor</name>
    <dbReference type="NCBI Taxonomy" id="68277"/>
    <lineage>
        <taxon>Bacteria</taxon>
        <taxon>Bacillati</taxon>
        <taxon>Actinomycetota</taxon>
        <taxon>Actinomycetes</taxon>
        <taxon>Kitasatosporales</taxon>
        <taxon>Streptomycetaceae</taxon>
        <taxon>Streptomyces</taxon>
        <taxon>Streptomyces violaceoruber group</taxon>
    </lineage>
</organism>
<sequence length="155" mass="16607">MTRTPHIPLAPVREGMDWLLSCAPDPAAVQQAWDAGQLAAIPTGPHWRVAETQLSRSMRALRHLGSTPFGPVLTDIDRTLSWWLLQPSLADELDGTVGVYVHPAGWELHCPPVTHALGGRSWLAIPDGSGQLTDPAVLSAAFATSSCRTKTEATA</sequence>
<evidence type="ECO:0000313" key="2">
    <source>
        <dbReference type="Proteomes" id="UP001299012"/>
    </source>
</evidence>
<reference evidence="1 2" key="1">
    <citation type="submission" date="2022-01" db="EMBL/GenBank/DDBJ databases">
        <title>Draft Genome Sequences of Seven Type Strains of the Genus Streptomyces.</title>
        <authorList>
            <person name="Aziz S."/>
            <person name="Coretto E."/>
            <person name="Chronakova A."/>
            <person name="Sproer C."/>
            <person name="Huber K."/>
            <person name="Nouioui I."/>
            <person name="Gross H."/>
        </authorList>
    </citation>
    <scope>NUCLEOTIDE SEQUENCE [LARGE SCALE GENOMIC DNA]</scope>
    <source>
        <strain evidence="1 2">DSM 41685</strain>
    </source>
</reference>
<name>A0ABS9JL85_9ACTN</name>
<protein>
    <submittedName>
        <fullName evidence="1">Uncharacterized protein</fullName>
    </submittedName>
</protein>
<proteinExistence type="predicted"/>
<gene>
    <name evidence="1" type="ORF">L0F81_23990</name>
</gene>
<keyword evidence="2" id="KW-1185">Reference proteome</keyword>
<dbReference type="RefSeq" id="WP_237481906.1">
    <property type="nucleotide sequence ID" value="NZ_JAKKZF010000103.1"/>
</dbReference>